<accession>A0ABD1XU03</accession>
<dbReference type="InterPro" id="IPR006094">
    <property type="entry name" value="Oxid_FAD_bind_N"/>
</dbReference>
<evidence type="ECO:0000256" key="1">
    <source>
        <dbReference type="ARBA" id="ARBA00001974"/>
    </source>
</evidence>
<comment type="caution">
    <text evidence="5">The sequence shown here is derived from an EMBL/GenBank/DDBJ whole genome shotgun (WGS) entry which is preliminary data.</text>
</comment>
<keyword evidence="6" id="KW-1185">Reference proteome</keyword>
<dbReference type="InterPro" id="IPR036318">
    <property type="entry name" value="FAD-bd_PCMH-like_sf"/>
</dbReference>
<comment type="cofactor">
    <cofactor evidence="1">
        <name>FAD</name>
        <dbReference type="ChEBI" id="CHEBI:57692"/>
    </cofactor>
</comment>
<dbReference type="InterPro" id="IPR016167">
    <property type="entry name" value="FAD-bd_PCMH_sub1"/>
</dbReference>
<organism evidence="5 6">
    <name type="scientific">Riccia fluitans</name>
    <dbReference type="NCBI Taxonomy" id="41844"/>
    <lineage>
        <taxon>Eukaryota</taxon>
        <taxon>Viridiplantae</taxon>
        <taxon>Streptophyta</taxon>
        <taxon>Embryophyta</taxon>
        <taxon>Marchantiophyta</taxon>
        <taxon>Marchantiopsida</taxon>
        <taxon>Marchantiidae</taxon>
        <taxon>Marchantiales</taxon>
        <taxon>Ricciaceae</taxon>
        <taxon>Riccia</taxon>
    </lineage>
</organism>
<dbReference type="PANTHER" id="PTHR43762:SF1">
    <property type="entry name" value="D-ARABINONO-1,4-LACTONE OXIDASE"/>
    <property type="match status" value="1"/>
</dbReference>
<dbReference type="InterPro" id="IPR016166">
    <property type="entry name" value="FAD-bd_PCMH"/>
</dbReference>
<feature type="domain" description="FAD-binding PCMH-type" evidence="4">
    <location>
        <begin position="14"/>
        <end position="180"/>
    </location>
</feature>
<comment type="pathway">
    <text evidence="2">Cofactor biosynthesis; L-ascorbate biosynthesis.</text>
</comment>
<gene>
    <name evidence="5" type="ORF">R1flu_024132</name>
</gene>
<sequence length="432" mass="48176">MAEPRRLTNWSGNYQFNAKRFHRPRTVEEVQQIVLRSKKLRVLGTGHSFNGIADCGEDMISLEYMNQVLSIDHISSTVTVEAGIKYGDLAGYIHSKGYGLHNLASLPHTTVAGAIATGTHGSGDGNGNLASVISGMQIVNGRGEVVNLDRVNTGDEFEGAVVSLGGLGVVTKLTIDLVPTYEVRQDVYQKLSLKAVEENFEKIFSSAYSVSLFTDWTTITINQLWLKSKVEPEVKWVPAEPLKFSARLSKSDLHPIDGISAVHCTLQTGIPGPWHERLPHFRMNFTPSNGDELQAEYLVPRQNAIAALRSIEGLKEELAPVLQICELRTIAADSLWMSPCYKQECLGIHFTLKPDWPWVSKVLPMVDEALKPLQPRPHWGKVITMAPDRVGSLYSKLPEFRHLLESFDPEGKFRNRFLETYIFNGPIEISKL</sequence>
<dbReference type="Gene3D" id="3.30.70.2520">
    <property type="match status" value="1"/>
</dbReference>
<dbReference type="GO" id="GO:0016491">
    <property type="term" value="F:oxidoreductase activity"/>
    <property type="evidence" value="ECO:0007669"/>
    <property type="project" value="UniProtKB-KW"/>
</dbReference>
<dbReference type="SUPFAM" id="SSF56176">
    <property type="entry name" value="FAD-binding/transporter-associated domain-like"/>
    <property type="match status" value="1"/>
</dbReference>
<dbReference type="Gene3D" id="3.30.70.2530">
    <property type="match status" value="1"/>
</dbReference>
<evidence type="ECO:0000256" key="3">
    <source>
        <dbReference type="ARBA" id="ARBA00023002"/>
    </source>
</evidence>
<dbReference type="Gene3D" id="3.30.43.10">
    <property type="entry name" value="Uridine Diphospho-n-acetylenolpyruvylglucosamine Reductase, domain 2"/>
    <property type="match status" value="1"/>
</dbReference>
<dbReference type="EMBL" id="JBHFFA010000007">
    <property type="protein sequence ID" value="KAL2612440.1"/>
    <property type="molecule type" value="Genomic_DNA"/>
</dbReference>
<dbReference type="PANTHER" id="PTHR43762">
    <property type="entry name" value="L-GULONOLACTONE OXIDASE"/>
    <property type="match status" value="1"/>
</dbReference>
<evidence type="ECO:0000313" key="5">
    <source>
        <dbReference type="EMBL" id="KAL2612440.1"/>
    </source>
</evidence>
<evidence type="ECO:0000259" key="4">
    <source>
        <dbReference type="PROSITE" id="PS51387"/>
    </source>
</evidence>
<dbReference type="Gene3D" id="3.30.465.10">
    <property type="match status" value="1"/>
</dbReference>
<evidence type="ECO:0000256" key="2">
    <source>
        <dbReference type="ARBA" id="ARBA00005147"/>
    </source>
</evidence>
<dbReference type="PROSITE" id="PS51387">
    <property type="entry name" value="FAD_PCMH"/>
    <property type="match status" value="1"/>
</dbReference>
<reference evidence="5 6" key="1">
    <citation type="submission" date="2024-09" db="EMBL/GenBank/DDBJ databases">
        <title>Chromosome-scale assembly of Riccia fluitans.</title>
        <authorList>
            <person name="Paukszto L."/>
            <person name="Sawicki J."/>
            <person name="Karawczyk K."/>
            <person name="Piernik-Szablinska J."/>
            <person name="Szczecinska M."/>
            <person name="Mazdziarz M."/>
        </authorList>
    </citation>
    <scope>NUCLEOTIDE SEQUENCE [LARGE SCALE GENOMIC DNA]</scope>
    <source>
        <strain evidence="5">Rf_01</strain>
        <tissue evidence="5">Aerial parts of the thallus</tissue>
    </source>
</reference>
<protein>
    <recommendedName>
        <fullName evidence="4">FAD-binding PCMH-type domain-containing protein</fullName>
    </recommendedName>
</protein>
<keyword evidence="3" id="KW-0560">Oxidoreductase</keyword>
<dbReference type="InterPro" id="IPR016169">
    <property type="entry name" value="FAD-bd_PCMH_sub2"/>
</dbReference>
<name>A0ABD1XU03_9MARC</name>
<dbReference type="InterPro" id="IPR016171">
    <property type="entry name" value="Vanillyl_alc_oxidase_C-sub2"/>
</dbReference>
<dbReference type="InterPro" id="IPR007173">
    <property type="entry name" value="ALO_C"/>
</dbReference>
<dbReference type="AlphaFoldDB" id="A0ABD1XU03"/>
<dbReference type="PIRSF" id="PIRSF000136">
    <property type="entry name" value="LGO_GLO"/>
    <property type="match status" value="1"/>
</dbReference>
<proteinExistence type="predicted"/>
<dbReference type="Pfam" id="PF04030">
    <property type="entry name" value="ALO"/>
    <property type="match status" value="1"/>
</dbReference>
<evidence type="ECO:0000313" key="6">
    <source>
        <dbReference type="Proteomes" id="UP001605036"/>
    </source>
</evidence>
<dbReference type="Gene3D" id="1.10.45.10">
    <property type="entry name" value="Vanillyl-alcohol Oxidase, Chain A, domain 4"/>
    <property type="match status" value="1"/>
</dbReference>
<dbReference type="Pfam" id="PF01565">
    <property type="entry name" value="FAD_binding_4"/>
    <property type="match status" value="1"/>
</dbReference>
<dbReference type="Proteomes" id="UP001605036">
    <property type="component" value="Unassembled WGS sequence"/>
</dbReference>
<dbReference type="InterPro" id="IPR010031">
    <property type="entry name" value="FAD_lactone_oxidase-like"/>
</dbReference>